<dbReference type="Gene3D" id="3.40.640.10">
    <property type="entry name" value="Type I PLP-dependent aspartate aminotransferase-like (Major domain)"/>
    <property type="match status" value="1"/>
</dbReference>
<dbReference type="OrthoDB" id="9766188at2"/>
<dbReference type="RefSeq" id="WP_129356107.1">
    <property type="nucleotide sequence ID" value="NZ_CP026539.1"/>
</dbReference>
<evidence type="ECO:0000313" key="6">
    <source>
        <dbReference type="Proteomes" id="UP000293296"/>
    </source>
</evidence>
<accession>A0A4P6HSE7</accession>
<dbReference type="GO" id="GO:0000271">
    <property type="term" value="P:polysaccharide biosynthetic process"/>
    <property type="evidence" value="ECO:0007669"/>
    <property type="project" value="TreeGrafter"/>
</dbReference>
<dbReference type="SUPFAM" id="SSF53383">
    <property type="entry name" value="PLP-dependent transferases"/>
    <property type="match status" value="1"/>
</dbReference>
<dbReference type="PANTHER" id="PTHR30244:SF34">
    <property type="entry name" value="DTDP-4-AMINO-4,6-DIDEOXYGALACTOSE TRANSAMINASE"/>
    <property type="match status" value="1"/>
</dbReference>
<dbReference type="InterPro" id="IPR000653">
    <property type="entry name" value="DegT/StrS_aminotransferase"/>
</dbReference>
<gene>
    <name evidence="5" type="primary">pseC</name>
    <name evidence="5" type="ORF">C3Y92_20395</name>
</gene>
<dbReference type="GO" id="GO:0008483">
    <property type="term" value="F:transaminase activity"/>
    <property type="evidence" value="ECO:0007669"/>
    <property type="project" value="TreeGrafter"/>
</dbReference>
<dbReference type="NCBIfam" id="TIGR03588">
    <property type="entry name" value="PseC"/>
    <property type="match status" value="1"/>
</dbReference>
<keyword evidence="6" id="KW-1185">Reference proteome</keyword>
<dbReference type="CDD" id="cd00616">
    <property type="entry name" value="AHBA_syn"/>
    <property type="match status" value="1"/>
</dbReference>
<comment type="similarity">
    <text evidence="1 4">Belongs to the DegT/DnrJ/EryC1 family.</text>
</comment>
<organism evidence="5 6">
    <name type="scientific">Solidesulfovibrio carbinolicus</name>
    <dbReference type="NCBI Taxonomy" id="296842"/>
    <lineage>
        <taxon>Bacteria</taxon>
        <taxon>Pseudomonadati</taxon>
        <taxon>Thermodesulfobacteriota</taxon>
        <taxon>Desulfovibrionia</taxon>
        <taxon>Desulfovibrionales</taxon>
        <taxon>Desulfovibrionaceae</taxon>
        <taxon>Solidesulfovibrio</taxon>
    </lineage>
</organism>
<sequence length="382" mass="40647">MIPYGRQCLDDDDVAAVVSALRSDFLTTGPAVAAFEGAVAAYVGVSQAVAVSSGTAALHAAMHALGIGPGDEVVVPPITFAATANCAVYVGAAPVFADVDPETLLLSPRQVAARITPRTKAVIAVDYAGQTCDYAALRAICAPRGIALVADCCHALGARDEAGVRAGAIADVSVLSFHPVKHITTGEGGMVLTNDPALADRARAFRSHGISQDAAARSAHGPFGTWEYAMEELGYNYRITDLQCALGHSQLRKLDGFLALRRRFAALYDALFADCPGIEPLARRPGIDHAYHLYVTRLPAARRKAVFEDMRRRGFGVNVHYIPVHLHPFYRRTFQTGPGLCPTAEAAYERLLSLPLHPAMAEADVRAVAENLRQALADAPAR</sequence>
<dbReference type="InterPro" id="IPR015424">
    <property type="entry name" value="PyrdxlP-dep_Trfase"/>
</dbReference>
<dbReference type="PIRSF" id="PIRSF000390">
    <property type="entry name" value="PLP_StrS"/>
    <property type="match status" value="1"/>
</dbReference>
<dbReference type="PANTHER" id="PTHR30244">
    <property type="entry name" value="TRANSAMINASE"/>
    <property type="match status" value="1"/>
</dbReference>
<keyword evidence="3 4" id="KW-0663">Pyridoxal phosphate</keyword>
<dbReference type="GO" id="GO:0030170">
    <property type="term" value="F:pyridoxal phosphate binding"/>
    <property type="evidence" value="ECO:0007669"/>
    <property type="project" value="TreeGrafter"/>
</dbReference>
<dbReference type="InterPro" id="IPR015421">
    <property type="entry name" value="PyrdxlP-dep_Trfase_major"/>
</dbReference>
<dbReference type="Proteomes" id="UP000293296">
    <property type="component" value="Plasmid pDCAR1"/>
</dbReference>
<dbReference type="InterPro" id="IPR015422">
    <property type="entry name" value="PyrdxlP-dep_Trfase_small"/>
</dbReference>
<evidence type="ECO:0000256" key="2">
    <source>
        <dbReference type="PIRSR" id="PIRSR000390-1"/>
    </source>
</evidence>
<keyword evidence="5" id="KW-0614">Plasmid</keyword>
<dbReference type="Gene3D" id="3.90.1150.10">
    <property type="entry name" value="Aspartate Aminotransferase, domain 1"/>
    <property type="match status" value="1"/>
</dbReference>
<feature type="modified residue" description="N6-(pyridoxal phosphate)lysine" evidence="3">
    <location>
        <position position="181"/>
    </location>
</feature>
<evidence type="ECO:0000256" key="1">
    <source>
        <dbReference type="ARBA" id="ARBA00037999"/>
    </source>
</evidence>
<proteinExistence type="inferred from homology"/>
<dbReference type="KEGG" id="dcb:C3Y92_20395"/>
<feature type="active site" description="Proton acceptor" evidence="2">
    <location>
        <position position="181"/>
    </location>
</feature>
<evidence type="ECO:0000256" key="4">
    <source>
        <dbReference type="RuleBase" id="RU004508"/>
    </source>
</evidence>
<dbReference type="Pfam" id="PF01041">
    <property type="entry name" value="DegT_DnrJ_EryC1"/>
    <property type="match status" value="1"/>
</dbReference>
<evidence type="ECO:0000256" key="3">
    <source>
        <dbReference type="PIRSR" id="PIRSR000390-2"/>
    </source>
</evidence>
<dbReference type="EMBL" id="CP026539">
    <property type="protein sequence ID" value="QAZ69634.1"/>
    <property type="molecule type" value="Genomic_DNA"/>
</dbReference>
<dbReference type="InterPro" id="IPR020026">
    <property type="entry name" value="PseC"/>
</dbReference>
<protein>
    <submittedName>
        <fullName evidence="5">UDP-4-amino-4, 6-dideoxy-N-acetyl-beta-L-altrosamine transaminase</fullName>
    </submittedName>
</protein>
<name>A0A4P6HSE7_9BACT</name>
<reference evidence="5 6" key="1">
    <citation type="submission" date="2018-02" db="EMBL/GenBank/DDBJ databases">
        <title>Genome sequence of Desulfovibrio carbinolicus DSM 3852.</title>
        <authorList>
            <person name="Wilbanks E."/>
            <person name="Skennerton C.T."/>
            <person name="Orphan V.J."/>
        </authorList>
    </citation>
    <scope>NUCLEOTIDE SEQUENCE [LARGE SCALE GENOMIC DNA]</scope>
    <source>
        <strain evidence="5 6">DSM 3852</strain>
        <plasmid evidence="6">pdcar1</plasmid>
    </source>
</reference>
<evidence type="ECO:0000313" key="5">
    <source>
        <dbReference type="EMBL" id="QAZ69634.1"/>
    </source>
</evidence>
<dbReference type="AlphaFoldDB" id="A0A4P6HSE7"/>
<geneLocation type="plasmid" evidence="6">
    <name>pdcar1</name>
</geneLocation>